<dbReference type="Gene3D" id="6.20.210.20">
    <property type="entry name" value="THAP domain"/>
    <property type="match status" value="1"/>
</dbReference>
<keyword evidence="11" id="KW-0131">Cell cycle</keyword>
<evidence type="ECO:0000256" key="3">
    <source>
        <dbReference type="ARBA" id="ARBA00022723"/>
    </source>
</evidence>
<proteinExistence type="inferred from homology"/>
<dbReference type="PROSITE" id="PS50950">
    <property type="entry name" value="ZF_THAP"/>
    <property type="match status" value="1"/>
</dbReference>
<organism evidence="15 16">
    <name type="scientific">Macrosiphum euphorbiae</name>
    <name type="common">potato aphid</name>
    <dbReference type="NCBI Taxonomy" id="13131"/>
    <lineage>
        <taxon>Eukaryota</taxon>
        <taxon>Metazoa</taxon>
        <taxon>Ecdysozoa</taxon>
        <taxon>Arthropoda</taxon>
        <taxon>Hexapoda</taxon>
        <taxon>Insecta</taxon>
        <taxon>Pterygota</taxon>
        <taxon>Neoptera</taxon>
        <taxon>Paraneoptera</taxon>
        <taxon>Hemiptera</taxon>
        <taxon>Sternorrhyncha</taxon>
        <taxon>Aphidomorpha</taxon>
        <taxon>Aphidoidea</taxon>
        <taxon>Aphididae</taxon>
        <taxon>Macrosiphini</taxon>
        <taxon>Macrosiphum</taxon>
    </lineage>
</organism>
<dbReference type="EMBL" id="CARXXK010000001">
    <property type="protein sequence ID" value="CAI6346554.1"/>
    <property type="molecule type" value="Genomic_DNA"/>
</dbReference>
<evidence type="ECO:0000313" key="16">
    <source>
        <dbReference type="Proteomes" id="UP001160148"/>
    </source>
</evidence>
<feature type="domain" description="THAP-type" evidence="14">
    <location>
        <begin position="5"/>
        <end position="83"/>
    </location>
</feature>
<dbReference type="PANTHER" id="PTHR46600:SF1">
    <property type="entry name" value="THAP DOMAIN-CONTAINING PROTEIN 1"/>
    <property type="match status" value="1"/>
</dbReference>
<keyword evidence="10" id="KW-0539">Nucleus</keyword>
<keyword evidence="8 12" id="KW-0238">DNA-binding</keyword>
<dbReference type="Proteomes" id="UP001160148">
    <property type="component" value="Unassembled WGS sequence"/>
</dbReference>
<dbReference type="InterPro" id="IPR026516">
    <property type="entry name" value="THAP1/10"/>
</dbReference>
<evidence type="ECO:0000256" key="10">
    <source>
        <dbReference type="ARBA" id="ARBA00023242"/>
    </source>
</evidence>
<dbReference type="SMART" id="SM00692">
    <property type="entry name" value="DM3"/>
    <property type="match status" value="1"/>
</dbReference>
<dbReference type="AlphaFoldDB" id="A0AAV0VQN0"/>
<evidence type="ECO:0000259" key="14">
    <source>
        <dbReference type="PROSITE" id="PS50950"/>
    </source>
</evidence>
<keyword evidence="9" id="KW-0804">Transcription</keyword>
<sequence>MSKKVNNYNACIFCLRSIKLNPGLSLHNFPKDQALRLKWMEACGFSESDIYPKRKLCSVHFEKNCYTGLNKNVLKRGSIPTLHIKKKCNETVNAPSTPRVHDLIPVQPTSSIDNSAEIQKRKLDLSPDKIMSEEPSSPILITSNTEVIDTPTHKKRKCFVGGIKTPDLATPRRAKRHFNRAKLQVMVQRNKIKVLNQTIRRQKNKLSSLEALLKHLKSTNLLTEAAHDSILV</sequence>
<evidence type="ECO:0000256" key="7">
    <source>
        <dbReference type="ARBA" id="ARBA00023054"/>
    </source>
</evidence>
<keyword evidence="3" id="KW-0479">Metal-binding</keyword>
<keyword evidence="6" id="KW-0805">Transcription regulation</keyword>
<dbReference type="GO" id="GO:0005654">
    <property type="term" value="C:nucleoplasm"/>
    <property type="evidence" value="ECO:0007669"/>
    <property type="project" value="UniProtKB-SubCell"/>
</dbReference>
<dbReference type="PANTHER" id="PTHR46600">
    <property type="entry name" value="THAP DOMAIN-CONTAINING"/>
    <property type="match status" value="1"/>
</dbReference>
<evidence type="ECO:0000256" key="11">
    <source>
        <dbReference type="ARBA" id="ARBA00023306"/>
    </source>
</evidence>
<feature type="coiled-coil region" evidence="13">
    <location>
        <begin position="192"/>
        <end position="219"/>
    </location>
</feature>
<comment type="caution">
    <text evidence="15">The sequence shown here is derived from an EMBL/GenBank/DDBJ whole genome shotgun (WGS) entry which is preliminary data.</text>
</comment>
<dbReference type="InterPro" id="IPR006612">
    <property type="entry name" value="THAP_Znf"/>
</dbReference>
<reference evidence="15 16" key="1">
    <citation type="submission" date="2023-01" db="EMBL/GenBank/DDBJ databases">
        <authorList>
            <person name="Whitehead M."/>
        </authorList>
    </citation>
    <scope>NUCLEOTIDE SEQUENCE [LARGE SCALE GENOMIC DNA]</scope>
</reference>
<name>A0AAV0VQN0_9HEMI</name>
<keyword evidence="7 13" id="KW-0175">Coiled coil</keyword>
<protein>
    <recommendedName>
        <fullName evidence="14">THAP-type domain-containing protein</fullName>
    </recommendedName>
</protein>
<dbReference type="SMART" id="SM00980">
    <property type="entry name" value="THAP"/>
    <property type="match status" value="1"/>
</dbReference>
<evidence type="ECO:0000256" key="13">
    <source>
        <dbReference type="SAM" id="Coils"/>
    </source>
</evidence>
<evidence type="ECO:0000256" key="12">
    <source>
        <dbReference type="PROSITE-ProRule" id="PRU00309"/>
    </source>
</evidence>
<evidence type="ECO:0000256" key="2">
    <source>
        <dbReference type="ARBA" id="ARBA00006177"/>
    </source>
</evidence>
<evidence type="ECO:0000256" key="1">
    <source>
        <dbReference type="ARBA" id="ARBA00004642"/>
    </source>
</evidence>
<evidence type="ECO:0000313" key="15">
    <source>
        <dbReference type="EMBL" id="CAI6346554.1"/>
    </source>
</evidence>
<evidence type="ECO:0000256" key="4">
    <source>
        <dbReference type="ARBA" id="ARBA00022771"/>
    </source>
</evidence>
<keyword evidence="16" id="KW-1185">Reference proteome</keyword>
<dbReference type="InterPro" id="IPR038441">
    <property type="entry name" value="THAP_Znf_sf"/>
</dbReference>
<keyword evidence="4 12" id="KW-0863">Zinc-finger</keyword>
<evidence type="ECO:0000256" key="9">
    <source>
        <dbReference type="ARBA" id="ARBA00023163"/>
    </source>
</evidence>
<gene>
    <name evidence="15" type="ORF">MEUPH1_LOCUS3453</name>
</gene>
<dbReference type="GO" id="GO:0008270">
    <property type="term" value="F:zinc ion binding"/>
    <property type="evidence" value="ECO:0007669"/>
    <property type="project" value="UniProtKB-KW"/>
</dbReference>
<dbReference type="Pfam" id="PF05485">
    <property type="entry name" value="THAP"/>
    <property type="match status" value="1"/>
</dbReference>
<evidence type="ECO:0000256" key="5">
    <source>
        <dbReference type="ARBA" id="ARBA00022833"/>
    </source>
</evidence>
<dbReference type="GO" id="GO:0043565">
    <property type="term" value="F:sequence-specific DNA binding"/>
    <property type="evidence" value="ECO:0007669"/>
    <property type="project" value="InterPro"/>
</dbReference>
<dbReference type="SUPFAM" id="SSF57716">
    <property type="entry name" value="Glucocorticoid receptor-like (DNA-binding domain)"/>
    <property type="match status" value="1"/>
</dbReference>
<comment type="subcellular location">
    <subcellularLocation>
        <location evidence="1">Nucleus</location>
        <location evidence="1">Nucleoplasm</location>
    </subcellularLocation>
</comment>
<evidence type="ECO:0000256" key="8">
    <source>
        <dbReference type="ARBA" id="ARBA00023125"/>
    </source>
</evidence>
<evidence type="ECO:0000256" key="6">
    <source>
        <dbReference type="ARBA" id="ARBA00023015"/>
    </source>
</evidence>
<comment type="similarity">
    <text evidence="2">Belongs to the THAP1 family.</text>
</comment>
<keyword evidence="5" id="KW-0862">Zinc</keyword>
<accession>A0AAV0VQN0</accession>